<evidence type="ECO:0000256" key="1">
    <source>
        <dbReference type="SAM" id="MobiDB-lite"/>
    </source>
</evidence>
<dbReference type="EMBL" id="NHYD01003343">
    <property type="protein sequence ID" value="PPQ80179.1"/>
    <property type="molecule type" value="Genomic_DNA"/>
</dbReference>
<organism evidence="2 3">
    <name type="scientific">Psilocybe cyanescens</name>
    <dbReference type="NCBI Taxonomy" id="93625"/>
    <lineage>
        <taxon>Eukaryota</taxon>
        <taxon>Fungi</taxon>
        <taxon>Dikarya</taxon>
        <taxon>Basidiomycota</taxon>
        <taxon>Agaricomycotina</taxon>
        <taxon>Agaricomycetes</taxon>
        <taxon>Agaricomycetidae</taxon>
        <taxon>Agaricales</taxon>
        <taxon>Agaricineae</taxon>
        <taxon>Strophariaceae</taxon>
        <taxon>Psilocybe</taxon>
    </lineage>
</organism>
<comment type="caution">
    <text evidence="2">The sequence shown here is derived from an EMBL/GenBank/DDBJ whole genome shotgun (WGS) entry which is preliminary data.</text>
</comment>
<protein>
    <submittedName>
        <fullName evidence="2">Uncharacterized protein</fullName>
    </submittedName>
</protein>
<dbReference type="AlphaFoldDB" id="A0A409WNV0"/>
<keyword evidence="3" id="KW-1185">Reference proteome</keyword>
<dbReference type="Proteomes" id="UP000283269">
    <property type="component" value="Unassembled WGS sequence"/>
</dbReference>
<feature type="compositionally biased region" description="Low complexity" evidence="1">
    <location>
        <begin position="74"/>
        <end position="85"/>
    </location>
</feature>
<evidence type="ECO:0000313" key="3">
    <source>
        <dbReference type="Proteomes" id="UP000283269"/>
    </source>
</evidence>
<accession>A0A409WNV0</accession>
<feature type="region of interest" description="Disordered" evidence="1">
    <location>
        <begin position="74"/>
        <end position="96"/>
    </location>
</feature>
<name>A0A409WNV0_PSICY</name>
<proteinExistence type="predicted"/>
<reference evidence="2 3" key="1">
    <citation type="journal article" date="2018" name="Evol. Lett.">
        <title>Horizontal gene cluster transfer increased hallucinogenic mushroom diversity.</title>
        <authorList>
            <person name="Reynolds H.T."/>
            <person name="Vijayakumar V."/>
            <person name="Gluck-Thaler E."/>
            <person name="Korotkin H.B."/>
            <person name="Matheny P.B."/>
            <person name="Slot J.C."/>
        </authorList>
    </citation>
    <scope>NUCLEOTIDE SEQUENCE [LARGE SCALE GENOMIC DNA]</scope>
    <source>
        <strain evidence="2 3">2631</strain>
    </source>
</reference>
<dbReference type="OrthoDB" id="3268409at2759"/>
<evidence type="ECO:0000313" key="2">
    <source>
        <dbReference type="EMBL" id="PPQ80179.1"/>
    </source>
</evidence>
<sequence length="903" mass="102395">MPHPHLLISALLNPADEEQSGGPRQAAQVDLRPVLARLAGHQPDTPIYAPSHVVSWLQALVAMQLTPPLSILPRPSASGARSSSRFHGDPPTHLAGYPLPPADGHLPEASTLIRINRKTTLSKLYTFRDVGAYIEYPETHPTNPVGYMFRQDVKEWWNLTRGFVYSLGMPSGRTKFGEEVYCDLLVDGTGTKVPCYNRHSTCQGSKLCAAGDVKKWSEAHQTAGANEISQRLAHEQAFCSEIADPSHDVFQWTAAFITALRKVGCRAQKHEETILNAAEQQAYAALLAHQADLSRGYVPAEEHCEGRIILEFDQLDKPFVRCEHYNRRGNRDHLISYIDDIYDIDYLDAYFNEDFDELDRIEEAVTRDHRDEKQQLAQLKMCRLECKVKVHVYEPLPEYCHSCPWTLVVCRGIHTHPIPILQKTPPSIRAEVVKLLKSLDNDLADLTPWRFIRHPITKSYLISCFPSVILPSLSSLHISLANRSHLKYYIDEVKQELFPAGTGWEGICHLKDYQDAHLPSEEHYICRVIDLPHDTLDVHDEDEPGDLGNSETENLKIIICMSKEQSRRMHGGQYMQSDIGFKRVIGFHEFEMTSMDQKANTSVIFCQVFLNRQTAVAHQTVFALIEEIVFEDTGCTVQWHHIHASDLDETDGFILLWTGDQHGSQAKDNLWNCMRSLMCIEHEDWDRAINTLIHSGQKAVIDWVNDKVRSKFAFEAMCWEKSHIPKMIWKAGDKDSNLAEEAHANINREGIHCTLVGGVKKGQAFDNLKITTLQAFEQAGVRPSYLSGHISENLTKNLKRKFNAHHHMLEGQDSKIEQHNKRLQSAYKKLTTARQGLSLCTEKLEQHCPIRDFEQYKRASEGLVRGQAKLQRAEIVFEKQVDAGRALQGTGSGKAGMYLPVHD</sequence>
<gene>
    <name evidence="2" type="ORF">CVT25_003587</name>
</gene>
<dbReference type="InParanoid" id="A0A409WNV0"/>